<gene>
    <name evidence="1" type="ORF">F444_09309</name>
</gene>
<dbReference type="EMBL" id="ANJA01001726">
    <property type="protein sequence ID" value="ETO75075.1"/>
    <property type="molecule type" value="Genomic_DNA"/>
</dbReference>
<protein>
    <submittedName>
        <fullName evidence="1">Uncharacterized protein</fullName>
    </submittedName>
</protein>
<proteinExistence type="predicted"/>
<evidence type="ECO:0000313" key="1">
    <source>
        <dbReference type="EMBL" id="ETO75075.1"/>
    </source>
</evidence>
<dbReference type="Proteomes" id="UP000028582">
    <property type="component" value="Unassembled WGS sequence"/>
</dbReference>
<comment type="caution">
    <text evidence="1">The sequence shown here is derived from an EMBL/GenBank/DDBJ whole genome shotgun (WGS) entry which is preliminary data.</text>
</comment>
<reference evidence="1 2" key="1">
    <citation type="submission" date="2013-11" db="EMBL/GenBank/DDBJ databases">
        <title>The Genome Sequence of Phytophthora parasitica P1976.</title>
        <authorList>
            <consortium name="The Broad Institute Genomics Platform"/>
            <person name="Russ C."/>
            <person name="Tyler B."/>
            <person name="Panabieres F."/>
            <person name="Shan W."/>
            <person name="Tripathy S."/>
            <person name="Grunwald N."/>
            <person name="Machado M."/>
            <person name="Johnson C.S."/>
            <person name="Walker B."/>
            <person name="Young S."/>
            <person name="Zeng Q."/>
            <person name="Gargeya S."/>
            <person name="Fitzgerald M."/>
            <person name="Haas B."/>
            <person name="Abouelleil A."/>
            <person name="Allen A.W."/>
            <person name="Alvarado L."/>
            <person name="Arachchi H.M."/>
            <person name="Berlin A.M."/>
            <person name="Chapman S.B."/>
            <person name="Gainer-Dewar J."/>
            <person name="Goldberg J."/>
            <person name="Griggs A."/>
            <person name="Gujja S."/>
            <person name="Hansen M."/>
            <person name="Howarth C."/>
            <person name="Imamovic A."/>
            <person name="Ireland A."/>
            <person name="Larimer J."/>
            <person name="McCowan C."/>
            <person name="Murphy C."/>
            <person name="Pearson M."/>
            <person name="Poon T.W."/>
            <person name="Priest M."/>
            <person name="Roberts A."/>
            <person name="Saif S."/>
            <person name="Shea T."/>
            <person name="Sisk P."/>
            <person name="Sykes S."/>
            <person name="Wortman J."/>
            <person name="Nusbaum C."/>
            <person name="Birren B."/>
        </authorList>
    </citation>
    <scope>NUCLEOTIDE SEQUENCE [LARGE SCALE GENOMIC DNA]</scope>
    <source>
        <strain evidence="1 2">P1976</strain>
    </source>
</reference>
<name>A0A081A864_PHYNI</name>
<organism evidence="1 2">
    <name type="scientific">Phytophthora nicotianae P1976</name>
    <dbReference type="NCBI Taxonomy" id="1317066"/>
    <lineage>
        <taxon>Eukaryota</taxon>
        <taxon>Sar</taxon>
        <taxon>Stramenopiles</taxon>
        <taxon>Oomycota</taxon>
        <taxon>Peronosporomycetes</taxon>
        <taxon>Peronosporales</taxon>
        <taxon>Peronosporaceae</taxon>
        <taxon>Phytophthora</taxon>
    </lineage>
</organism>
<accession>A0A081A864</accession>
<dbReference type="AlphaFoldDB" id="A0A081A864"/>
<evidence type="ECO:0000313" key="2">
    <source>
        <dbReference type="Proteomes" id="UP000028582"/>
    </source>
</evidence>
<sequence>MEEAAYKHRKCCSAEPIGLLRSWHPSSGSREEAIRLDCRHAKE</sequence>